<dbReference type="OrthoDB" id="2082832at2"/>
<protein>
    <submittedName>
        <fullName evidence="1">Uncharacterized protein</fullName>
    </submittedName>
</protein>
<gene>
    <name evidence="1" type="ORF">AMURIS_03669</name>
</gene>
<dbReference type="EMBL" id="OFSM01000020">
    <property type="protein sequence ID" value="SOY30935.1"/>
    <property type="molecule type" value="Genomic_DNA"/>
</dbReference>
<sequence>MAKKLKRIPVDLVSYIQIETEAIETSNDKMMISSYCLSKLEMVNWYLELLEVGSKKYVVPQSKEYLKSVRDQLVECHKEIMRTKTKKPGDRPIIDIKYPKGYEG</sequence>
<proteinExistence type="predicted"/>
<keyword evidence="2" id="KW-1185">Reference proteome</keyword>
<accession>A0A2K4ZKG6</accession>
<name>A0A2K4ZKG6_9FIRM</name>
<dbReference type="RefSeq" id="WP_103240946.1">
    <property type="nucleotide sequence ID" value="NZ_JANJZD010000020.1"/>
</dbReference>
<reference evidence="1 2" key="1">
    <citation type="submission" date="2018-01" db="EMBL/GenBank/DDBJ databases">
        <authorList>
            <person name="Gaut B.S."/>
            <person name="Morton B.R."/>
            <person name="Clegg M.T."/>
            <person name="Duvall M.R."/>
        </authorList>
    </citation>
    <scope>NUCLEOTIDE SEQUENCE [LARGE SCALE GENOMIC DNA]</scope>
    <source>
        <strain evidence="1">GP69</strain>
    </source>
</reference>
<evidence type="ECO:0000313" key="1">
    <source>
        <dbReference type="EMBL" id="SOY30935.1"/>
    </source>
</evidence>
<evidence type="ECO:0000313" key="2">
    <source>
        <dbReference type="Proteomes" id="UP000236311"/>
    </source>
</evidence>
<dbReference type="Proteomes" id="UP000236311">
    <property type="component" value="Unassembled WGS sequence"/>
</dbReference>
<organism evidence="1 2">
    <name type="scientific">Acetatifactor muris</name>
    <dbReference type="NCBI Taxonomy" id="879566"/>
    <lineage>
        <taxon>Bacteria</taxon>
        <taxon>Bacillati</taxon>
        <taxon>Bacillota</taxon>
        <taxon>Clostridia</taxon>
        <taxon>Lachnospirales</taxon>
        <taxon>Lachnospiraceae</taxon>
        <taxon>Acetatifactor</taxon>
    </lineage>
</organism>
<dbReference type="AlphaFoldDB" id="A0A2K4ZKG6"/>